<evidence type="ECO:0000256" key="3">
    <source>
        <dbReference type="PROSITE-ProRule" id="PRU00221"/>
    </source>
</evidence>
<dbReference type="RefSeq" id="XP_012898582.1">
    <property type="nucleotide sequence ID" value="XM_013043128.1"/>
</dbReference>
<accession>D8M8Z5</accession>
<dbReference type="InParanoid" id="D8M8Z5"/>
<feature type="repeat" description="WD" evidence="3">
    <location>
        <begin position="25"/>
        <end position="66"/>
    </location>
</feature>
<keyword evidence="5" id="KW-1185">Reference proteome</keyword>
<sequence>MIYLWDVHCYSASSFHDSPTLRSTLRGHQGDVTALASTSNGEFLFSGGRDHSIRCWNTIAGKFVRLVEDAHNNLGKHHGEITHLLCVQNDQNLITVSLDGSVKRFKLAPFPATASPDESPVEESIDAILSSVDSFLSIDNLLSFDAETPSMLSPLHASEAPSSSEQDTLERSFCLNQSVGIAHVCFNAARSLLAVSFATPAIFLLSADRIDSDAWSSPPFWVLEGHSAAVTCFAVDSHCHLVSGSTDHQLLRHEFASFACTGSQNLQRAIHAISCVHEWSFVGSSDYAILASSPQAEAFLTGHCGQITSLALARSDGILVSGSFDVSVPRESDL</sequence>
<dbReference type="Gene3D" id="2.130.10.10">
    <property type="entry name" value="YVTN repeat-like/Quinoprotein amine dehydrogenase"/>
    <property type="match status" value="2"/>
</dbReference>
<dbReference type="PROSITE" id="PS50294">
    <property type="entry name" value="WD_REPEATS_REGION"/>
    <property type="match status" value="1"/>
</dbReference>
<dbReference type="OrthoDB" id="189968at2759"/>
<dbReference type="InterPro" id="IPR001680">
    <property type="entry name" value="WD40_rpt"/>
</dbReference>
<dbReference type="SMART" id="SM00320">
    <property type="entry name" value="WD40"/>
    <property type="match status" value="4"/>
</dbReference>
<evidence type="ECO:0000313" key="4">
    <source>
        <dbReference type="EMBL" id="CBK24534.2"/>
    </source>
</evidence>
<name>D8M8Z5_BLAHO</name>
<dbReference type="InterPro" id="IPR015943">
    <property type="entry name" value="WD40/YVTN_repeat-like_dom_sf"/>
</dbReference>
<evidence type="ECO:0000313" key="5">
    <source>
        <dbReference type="Proteomes" id="UP000008312"/>
    </source>
</evidence>
<dbReference type="GeneID" id="24921293"/>
<reference evidence="4" key="1">
    <citation type="submission" date="2010-02" db="EMBL/GenBank/DDBJ databases">
        <title>Sequencing and annotation of the Blastocystis hominis genome.</title>
        <authorList>
            <person name="Wincker P."/>
        </authorList>
    </citation>
    <scope>NUCLEOTIDE SEQUENCE</scope>
    <source>
        <strain evidence="4">Singapore isolate B</strain>
    </source>
</reference>
<evidence type="ECO:0000256" key="1">
    <source>
        <dbReference type="ARBA" id="ARBA00022574"/>
    </source>
</evidence>
<dbReference type="InterPro" id="IPR036322">
    <property type="entry name" value="WD40_repeat_dom_sf"/>
</dbReference>
<dbReference type="SUPFAM" id="SSF50978">
    <property type="entry name" value="WD40 repeat-like"/>
    <property type="match status" value="1"/>
</dbReference>
<dbReference type="AlphaFoldDB" id="D8M8Z5"/>
<dbReference type="PANTHER" id="PTHR19848">
    <property type="entry name" value="WD40 REPEAT PROTEIN"/>
    <property type="match status" value="1"/>
</dbReference>
<dbReference type="Proteomes" id="UP000008312">
    <property type="component" value="Unassembled WGS sequence"/>
</dbReference>
<keyword evidence="2" id="KW-0677">Repeat</keyword>
<dbReference type="PROSITE" id="PS50082">
    <property type="entry name" value="WD_REPEATS_2"/>
    <property type="match status" value="1"/>
</dbReference>
<organism evidence="4">
    <name type="scientific">Blastocystis hominis</name>
    <dbReference type="NCBI Taxonomy" id="12968"/>
    <lineage>
        <taxon>Eukaryota</taxon>
        <taxon>Sar</taxon>
        <taxon>Stramenopiles</taxon>
        <taxon>Bigyra</taxon>
        <taxon>Opalozoa</taxon>
        <taxon>Opalinata</taxon>
        <taxon>Blastocystidae</taxon>
        <taxon>Blastocystis</taxon>
    </lineage>
</organism>
<evidence type="ECO:0000256" key="2">
    <source>
        <dbReference type="ARBA" id="ARBA00022737"/>
    </source>
</evidence>
<proteinExistence type="predicted"/>
<dbReference type="EMBL" id="FN668688">
    <property type="protein sequence ID" value="CBK24534.2"/>
    <property type="molecule type" value="Genomic_DNA"/>
</dbReference>
<dbReference type="Pfam" id="PF00400">
    <property type="entry name" value="WD40"/>
    <property type="match status" value="3"/>
</dbReference>
<dbReference type="PANTHER" id="PTHR19848:SF8">
    <property type="entry name" value="F-BOX AND WD REPEAT DOMAIN CONTAINING 7"/>
    <property type="match status" value="1"/>
</dbReference>
<gene>
    <name evidence="4" type="ORF">GSBLH_T00004257001</name>
</gene>
<keyword evidence="1 3" id="KW-0853">WD repeat</keyword>
<protein>
    <submittedName>
        <fullName evidence="4">Uncharacterized protein</fullName>
    </submittedName>
</protein>